<sequence length="96" mass="10680">MENELAMPAKRKKLASGAKVRLKAGSTIPEVPPVNADQWTGVVIEAKGRGDALQYIVEWDEETEQRMPADFIKACEETGLFYKMACLPHQDVEACE</sequence>
<dbReference type="AlphaFoldDB" id="A0A5C5XD54"/>
<evidence type="ECO:0000313" key="1">
    <source>
        <dbReference type="EMBL" id="TWT61097.1"/>
    </source>
</evidence>
<gene>
    <name evidence="1" type="ORF">Pan54_18310</name>
</gene>
<dbReference type="Proteomes" id="UP000316095">
    <property type="component" value="Unassembled WGS sequence"/>
</dbReference>
<comment type="caution">
    <text evidence="1">The sequence shown here is derived from an EMBL/GenBank/DDBJ whole genome shotgun (WGS) entry which is preliminary data.</text>
</comment>
<evidence type="ECO:0000313" key="2">
    <source>
        <dbReference type="Proteomes" id="UP000316095"/>
    </source>
</evidence>
<protein>
    <submittedName>
        <fullName evidence="1">Uncharacterized protein</fullName>
    </submittedName>
</protein>
<keyword evidence="2" id="KW-1185">Reference proteome</keyword>
<proteinExistence type="predicted"/>
<reference evidence="1 2" key="1">
    <citation type="submission" date="2019-02" db="EMBL/GenBank/DDBJ databases">
        <title>Deep-cultivation of Planctomycetes and their phenomic and genomic characterization uncovers novel biology.</title>
        <authorList>
            <person name="Wiegand S."/>
            <person name="Jogler M."/>
            <person name="Boedeker C."/>
            <person name="Pinto D."/>
            <person name="Vollmers J."/>
            <person name="Rivas-Marin E."/>
            <person name="Kohn T."/>
            <person name="Peeters S.H."/>
            <person name="Heuer A."/>
            <person name="Rast P."/>
            <person name="Oberbeckmann S."/>
            <person name="Bunk B."/>
            <person name="Jeske O."/>
            <person name="Meyerdierks A."/>
            <person name="Storesund J.E."/>
            <person name="Kallscheuer N."/>
            <person name="Luecker S."/>
            <person name="Lage O.M."/>
            <person name="Pohl T."/>
            <person name="Merkel B.J."/>
            <person name="Hornburger P."/>
            <person name="Mueller R.-W."/>
            <person name="Bruemmer F."/>
            <person name="Labrenz M."/>
            <person name="Spormann A.M."/>
            <person name="Op Den Camp H."/>
            <person name="Overmann J."/>
            <person name="Amann R."/>
            <person name="Jetten M.S.M."/>
            <person name="Mascher T."/>
            <person name="Medema M.H."/>
            <person name="Devos D.P."/>
            <person name="Kaster A.-K."/>
            <person name="Ovreas L."/>
            <person name="Rohde M."/>
            <person name="Galperin M.Y."/>
            <person name="Jogler C."/>
        </authorList>
    </citation>
    <scope>NUCLEOTIDE SEQUENCE [LARGE SCALE GENOMIC DNA]</scope>
    <source>
        <strain evidence="1 2">Pan54</strain>
    </source>
</reference>
<organism evidence="1 2">
    <name type="scientific">Rubinisphaera italica</name>
    <dbReference type="NCBI Taxonomy" id="2527969"/>
    <lineage>
        <taxon>Bacteria</taxon>
        <taxon>Pseudomonadati</taxon>
        <taxon>Planctomycetota</taxon>
        <taxon>Planctomycetia</taxon>
        <taxon>Planctomycetales</taxon>
        <taxon>Planctomycetaceae</taxon>
        <taxon>Rubinisphaera</taxon>
    </lineage>
</organism>
<accession>A0A5C5XD54</accession>
<name>A0A5C5XD54_9PLAN</name>
<dbReference type="EMBL" id="SJPG01000001">
    <property type="protein sequence ID" value="TWT61097.1"/>
    <property type="molecule type" value="Genomic_DNA"/>
</dbReference>